<dbReference type="EMBL" id="JANEYG010000029">
    <property type="protein sequence ID" value="KAJ8917890.1"/>
    <property type="molecule type" value="Genomic_DNA"/>
</dbReference>
<evidence type="ECO:0000313" key="1">
    <source>
        <dbReference type="EMBL" id="KAJ8917890.1"/>
    </source>
</evidence>
<proteinExistence type="predicted"/>
<gene>
    <name evidence="1" type="ORF">NQ315_002582</name>
</gene>
<protein>
    <recommendedName>
        <fullName evidence="3">Reverse transcriptase</fullName>
    </recommendedName>
</protein>
<dbReference type="AlphaFoldDB" id="A0AAV8VUQ8"/>
<dbReference type="Proteomes" id="UP001159042">
    <property type="component" value="Unassembled WGS sequence"/>
</dbReference>
<accession>A0AAV8VUQ8</accession>
<sequence length="509" mass="59034">MNGWKWGKLDADIFKRKLLENERFNEETHTMQTYMKELQDLCKGATPKIRTDGRGNAVYWWTPEIAQARNLSVQSRRTAQRARTSHRYSPPQVQQLEEVYKQHRKALRKLIWKSKNRCWKEMPDLTEQKRKTIASALFPQEPSRAEYRLQGSVRPEEDFITIEDVKEAVDRLKPRKAPGLDGVPSEAIKILAIERPQLTTAILNRCYGHNMFPDDWKTARLVLIPKPRKQGEDASSYRPLCLLDTMAKLYEGVLANKLNREIERTEHITPGKELKYLGVTIDRGMTFGRHVDGVCQKAGRTAAALMRLMPNIGGPGQMTRRVLAEVVNSVILYAAPIWADAVRIQKHRNRLLTSQRATSLRVAKAYRTTSTETVLVIADTIPIDLLIEERKRIYLLDGDRKEGARREREVTLRNWQEHWDSGTKGRWTHVLIPEVGRWLSRRDTAQHTIFECPRWERYRRTMEVSVNGGITPETLIRMATESEAAWKGIMDTINQVMTIKEQEFRQRGM</sequence>
<reference evidence="1 2" key="1">
    <citation type="journal article" date="2023" name="Insect Mol. Biol.">
        <title>Genome sequencing provides insights into the evolution of gene families encoding plant cell wall-degrading enzymes in longhorned beetles.</title>
        <authorList>
            <person name="Shin N.R."/>
            <person name="Okamura Y."/>
            <person name="Kirsch R."/>
            <person name="Pauchet Y."/>
        </authorList>
    </citation>
    <scope>NUCLEOTIDE SEQUENCE [LARGE SCALE GENOMIC DNA]</scope>
    <source>
        <strain evidence="1">EAD_L_NR</strain>
    </source>
</reference>
<organism evidence="1 2">
    <name type="scientific">Exocentrus adspersus</name>
    <dbReference type="NCBI Taxonomy" id="1586481"/>
    <lineage>
        <taxon>Eukaryota</taxon>
        <taxon>Metazoa</taxon>
        <taxon>Ecdysozoa</taxon>
        <taxon>Arthropoda</taxon>
        <taxon>Hexapoda</taxon>
        <taxon>Insecta</taxon>
        <taxon>Pterygota</taxon>
        <taxon>Neoptera</taxon>
        <taxon>Endopterygota</taxon>
        <taxon>Coleoptera</taxon>
        <taxon>Polyphaga</taxon>
        <taxon>Cucujiformia</taxon>
        <taxon>Chrysomeloidea</taxon>
        <taxon>Cerambycidae</taxon>
        <taxon>Lamiinae</taxon>
        <taxon>Acanthocinini</taxon>
        <taxon>Exocentrus</taxon>
    </lineage>
</organism>
<evidence type="ECO:0008006" key="3">
    <source>
        <dbReference type="Google" id="ProtNLM"/>
    </source>
</evidence>
<evidence type="ECO:0000313" key="2">
    <source>
        <dbReference type="Proteomes" id="UP001159042"/>
    </source>
</evidence>
<dbReference type="PANTHER" id="PTHR19446">
    <property type="entry name" value="REVERSE TRANSCRIPTASES"/>
    <property type="match status" value="1"/>
</dbReference>
<name>A0AAV8VUQ8_9CUCU</name>
<keyword evidence="2" id="KW-1185">Reference proteome</keyword>
<comment type="caution">
    <text evidence="1">The sequence shown here is derived from an EMBL/GenBank/DDBJ whole genome shotgun (WGS) entry which is preliminary data.</text>
</comment>